<dbReference type="EMBL" id="KV895239">
    <property type="protein sequence ID" value="OON17523.1"/>
    <property type="molecule type" value="Genomic_DNA"/>
</dbReference>
<reference evidence="1 2" key="1">
    <citation type="submission" date="2015-03" db="EMBL/GenBank/DDBJ databases">
        <title>Draft genome of the nematode, Opisthorchis viverrini.</title>
        <authorList>
            <person name="Mitreva M."/>
        </authorList>
    </citation>
    <scope>NUCLEOTIDE SEQUENCE [LARGE SCALE GENOMIC DNA]</scope>
    <source>
        <strain evidence="1">Khon Kaen</strain>
    </source>
</reference>
<organism evidence="1 2">
    <name type="scientific">Opisthorchis viverrini</name>
    <name type="common">Southeast Asian liver fluke</name>
    <dbReference type="NCBI Taxonomy" id="6198"/>
    <lineage>
        <taxon>Eukaryota</taxon>
        <taxon>Metazoa</taxon>
        <taxon>Spiralia</taxon>
        <taxon>Lophotrochozoa</taxon>
        <taxon>Platyhelminthes</taxon>
        <taxon>Trematoda</taxon>
        <taxon>Digenea</taxon>
        <taxon>Opisthorchiida</taxon>
        <taxon>Opisthorchiata</taxon>
        <taxon>Opisthorchiidae</taxon>
        <taxon>Opisthorchis</taxon>
    </lineage>
</organism>
<keyword evidence="2" id="KW-1185">Reference proteome</keyword>
<evidence type="ECO:0000313" key="2">
    <source>
        <dbReference type="Proteomes" id="UP000243686"/>
    </source>
</evidence>
<proteinExistence type="predicted"/>
<name>A0A1S8WTG8_OPIVI</name>
<protein>
    <submittedName>
        <fullName evidence="1">Uncharacterized protein</fullName>
    </submittedName>
</protein>
<dbReference type="Proteomes" id="UP000243686">
    <property type="component" value="Unassembled WGS sequence"/>
</dbReference>
<dbReference type="AlphaFoldDB" id="A0A1S8WTG8"/>
<gene>
    <name evidence="1" type="ORF">X801_06637</name>
</gene>
<sequence length="72" mass="8240">MIKGKNSHFYFEQNGPYSTKRRKSAIQMEKPICAELIQTTDVFMFTPSDGRNIMVILSGLASIRFETSDHPE</sequence>
<evidence type="ECO:0000313" key="1">
    <source>
        <dbReference type="EMBL" id="OON17523.1"/>
    </source>
</evidence>
<feature type="non-terminal residue" evidence="1">
    <location>
        <position position="72"/>
    </location>
</feature>
<accession>A0A1S8WTG8</accession>